<dbReference type="Proteomes" id="UP000000314">
    <property type="component" value="Chromosome 1"/>
</dbReference>
<dbReference type="FunCoup" id="C4QXQ4">
    <property type="interactions" value="84"/>
</dbReference>
<evidence type="ECO:0000259" key="8">
    <source>
        <dbReference type="PROSITE" id="PS50850"/>
    </source>
</evidence>
<dbReference type="PANTHER" id="PTHR23502">
    <property type="entry name" value="MAJOR FACILITATOR SUPERFAMILY"/>
    <property type="match status" value="1"/>
</dbReference>
<protein>
    <submittedName>
        <fullName evidence="9">Polyamine transporter that recognizes spermine, putrescine, and spermidine</fullName>
    </submittedName>
</protein>
<evidence type="ECO:0000256" key="2">
    <source>
        <dbReference type="ARBA" id="ARBA00022448"/>
    </source>
</evidence>
<feature type="transmembrane region" description="Helical" evidence="7">
    <location>
        <begin position="226"/>
        <end position="249"/>
    </location>
</feature>
<feature type="transmembrane region" description="Helical" evidence="7">
    <location>
        <begin position="446"/>
        <end position="469"/>
    </location>
</feature>
<dbReference type="eggNOG" id="KOG0255">
    <property type="taxonomic scope" value="Eukaryota"/>
</dbReference>
<dbReference type="InParanoid" id="C4QXQ4"/>
<dbReference type="HOGENOM" id="CLU_008455_11_4_1"/>
<dbReference type="GO" id="GO:0000297">
    <property type="term" value="F:spermine transmembrane transporter activity"/>
    <property type="evidence" value="ECO:0007669"/>
    <property type="project" value="EnsemblFungi"/>
</dbReference>
<dbReference type="GeneID" id="8197176"/>
<feature type="transmembrane region" description="Helical" evidence="7">
    <location>
        <begin position="505"/>
        <end position="529"/>
    </location>
</feature>
<dbReference type="InterPro" id="IPR020846">
    <property type="entry name" value="MFS_dom"/>
</dbReference>
<evidence type="ECO:0000256" key="5">
    <source>
        <dbReference type="ARBA" id="ARBA00023136"/>
    </source>
</evidence>
<dbReference type="PROSITE" id="PS50850">
    <property type="entry name" value="MFS"/>
    <property type="match status" value="1"/>
</dbReference>
<dbReference type="PANTHER" id="PTHR23502:SF31">
    <property type="entry name" value="POLYAMINE TRANSPORTER 1"/>
    <property type="match status" value="1"/>
</dbReference>
<feature type="compositionally biased region" description="Polar residues" evidence="6">
    <location>
        <begin position="1"/>
        <end position="10"/>
    </location>
</feature>
<keyword evidence="2" id="KW-0813">Transport</keyword>
<dbReference type="GO" id="GO:0034599">
    <property type="term" value="P:cellular response to oxidative stress"/>
    <property type="evidence" value="ECO:0007669"/>
    <property type="project" value="EnsemblFungi"/>
</dbReference>
<dbReference type="InterPro" id="IPR011701">
    <property type="entry name" value="MFS"/>
</dbReference>
<evidence type="ECO:0000256" key="4">
    <source>
        <dbReference type="ARBA" id="ARBA00022989"/>
    </source>
</evidence>
<evidence type="ECO:0000256" key="6">
    <source>
        <dbReference type="SAM" id="MobiDB-lite"/>
    </source>
</evidence>
<dbReference type="AlphaFoldDB" id="C4QXQ4"/>
<feature type="transmembrane region" description="Helical" evidence="7">
    <location>
        <begin position="541"/>
        <end position="563"/>
    </location>
</feature>
<evidence type="ECO:0000256" key="7">
    <source>
        <dbReference type="SAM" id="Phobius"/>
    </source>
</evidence>
<feature type="transmembrane region" description="Helical" evidence="7">
    <location>
        <begin position="168"/>
        <end position="191"/>
    </location>
</feature>
<comment type="subcellular location">
    <subcellularLocation>
        <location evidence="1">Membrane</location>
        <topology evidence="1">Multi-pass membrane protein</topology>
    </subcellularLocation>
</comment>
<evidence type="ECO:0000313" key="9">
    <source>
        <dbReference type="EMBL" id="CAY68027.1"/>
    </source>
</evidence>
<feature type="transmembrane region" description="Helical" evidence="7">
    <location>
        <begin position="367"/>
        <end position="386"/>
    </location>
</feature>
<proteinExistence type="predicted"/>
<dbReference type="OrthoDB" id="9986881at2759"/>
<dbReference type="CDD" id="cd17323">
    <property type="entry name" value="MFS_Tpo1_MDR_like"/>
    <property type="match status" value="1"/>
</dbReference>
<feature type="region of interest" description="Disordered" evidence="6">
    <location>
        <begin position="1"/>
        <end position="49"/>
    </location>
</feature>
<dbReference type="RefSeq" id="XP_002490308.1">
    <property type="nucleotide sequence ID" value="XM_002490263.1"/>
</dbReference>
<evidence type="ECO:0000256" key="3">
    <source>
        <dbReference type="ARBA" id="ARBA00022692"/>
    </source>
</evidence>
<feature type="transmembrane region" description="Helical" evidence="7">
    <location>
        <begin position="137"/>
        <end position="162"/>
    </location>
</feature>
<feature type="transmembrane region" description="Helical" evidence="7">
    <location>
        <begin position="406"/>
        <end position="425"/>
    </location>
</feature>
<gene>
    <name evidence="9" type="ordered locus">PAS_chr1-4_0194</name>
</gene>
<feature type="transmembrane region" description="Helical" evidence="7">
    <location>
        <begin position="475"/>
        <end position="493"/>
    </location>
</feature>
<reference evidence="9 10" key="1">
    <citation type="journal article" date="2009" name="Nat. Biotechnol.">
        <title>Genome sequence of the recombinant protein production host Pichia pastoris.</title>
        <authorList>
            <person name="De Schutter K."/>
            <person name="Lin Y.C."/>
            <person name="Tiels P."/>
            <person name="Van Hecke A."/>
            <person name="Glinka S."/>
            <person name="Weber-Lehmann J."/>
            <person name="Rouze P."/>
            <person name="Van de Peer Y."/>
            <person name="Callewaert N."/>
        </authorList>
    </citation>
    <scope>NUCLEOTIDE SEQUENCE [LARGE SCALE GENOMIC DNA]</scope>
    <source>
        <strain evidence="10">GS115 / ATCC 20864</strain>
    </source>
</reference>
<dbReference type="SUPFAM" id="SSF103473">
    <property type="entry name" value="MFS general substrate transporter"/>
    <property type="match status" value="1"/>
</dbReference>
<dbReference type="GO" id="GO:0015606">
    <property type="term" value="F:spermidine transmembrane transporter activity"/>
    <property type="evidence" value="ECO:0007669"/>
    <property type="project" value="EnsemblFungi"/>
</dbReference>
<dbReference type="Pfam" id="PF07690">
    <property type="entry name" value="MFS_1"/>
    <property type="match status" value="1"/>
</dbReference>
<feature type="compositionally biased region" description="Basic and acidic residues" evidence="6">
    <location>
        <begin position="11"/>
        <end position="28"/>
    </location>
</feature>
<dbReference type="GO" id="GO:0000329">
    <property type="term" value="C:fungal-type vacuole membrane"/>
    <property type="evidence" value="ECO:0007669"/>
    <property type="project" value="EnsemblFungi"/>
</dbReference>
<organism evidence="9 10">
    <name type="scientific">Komagataella phaffii (strain GS115 / ATCC 20864)</name>
    <name type="common">Yeast</name>
    <name type="synonym">Pichia pastoris</name>
    <dbReference type="NCBI Taxonomy" id="644223"/>
    <lineage>
        <taxon>Eukaryota</taxon>
        <taxon>Fungi</taxon>
        <taxon>Dikarya</taxon>
        <taxon>Ascomycota</taxon>
        <taxon>Saccharomycotina</taxon>
        <taxon>Pichiomycetes</taxon>
        <taxon>Pichiales</taxon>
        <taxon>Pichiaceae</taxon>
        <taxon>Komagataella</taxon>
    </lineage>
</organism>
<feature type="domain" description="Major facilitator superfamily (MFS) profile" evidence="8">
    <location>
        <begin position="137"/>
        <end position="568"/>
    </location>
</feature>
<name>C4QXQ4_KOMPG</name>
<keyword evidence="10" id="KW-1185">Reference proteome</keyword>
<dbReference type="InterPro" id="IPR036259">
    <property type="entry name" value="MFS_trans_sf"/>
</dbReference>
<dbReference type="GO" id="GO:0015847">
    <property type="term" value="P:putrescine transport"/>
    <property type="evidence" value="ECO:0007669"/>
    <property type="project" value="EnsemblFungi"/>
</dbReference>
<keyword evidence="4 7" id="KW-1133">Transmembrane helix</keyword>
<keyword evidence="3 7" id="KW-0812">Transmembrane</keyword>
<dbReference type="GO" id="GO:0033101">
    <property type="term" value="C:cellular bud membrane"/>
    <property type="evidence" value="ECO:0007669"/>
    <property type="project" value="EnsemblFungi"/>
</dbReference>
<keyword evidence="5 7" id="KW-0472">Membrane</keyword>
<evidence type="ECO:0000256" key="1">
    <source>
        <dbReference type="ARBA" id="ARBA00004141"/>
    </source>
</evidence>
<accession>C4QXQ4</accession>
<sequence>MSLQEPSSSSKHLEDSSVSRESQSHDEFGSSTSKSTMDYDPQGSPVQYDAGLQDEVDCDVLSKIESDVNLSRELSRKLTNAFAVEQDTDTLAPLLPMGNGRPYPPQAPDREQYTVAFDGPNDPLFPQNWATGKKIRMCLLIGLNAFCVAFGSAVFSPAIPYISAQYGVINVVSTLSVSLFVIGFATGPVVWAPLSELYGRKPVLFVSSLGFMLFSFAVATAQDIQTIMICRFFTGAIGSGPMVVVPAGFADMFGSGSRGIAITIFGMTIFCGPLLAPIIGAFIAKSYLGWRWIEYILGMLGAAGFISVFFYEETHHPIILVNKAVTLRRRTGNWMIQAPHEEVTLSIKEICEKNITRPLKMLFTEPILLLISIYTAFIYGILYLFLTAYPLVFNKGYHMTQGVAELPYFGLIIGQLLGGAFLIWYELSYNRKIERSGIKRTPEARLVPSIVGGIAFPIGLLWFCWSGYYADEVHWIVPTLSGLFSGFGLITIFNQCLNYLVDAYLVFAASAMAANTFLRSSFGACFPLFAGYMFEAMGINWAGLLIGLFAACLIPLPIIFYFYGERIRHKSKYAFVY</sequence>
<feature type="transmembrane region" description="Helical" evidence="7">
    <location>
        <begin position="290"/>
        <end position="311"/>
    </location>
</feature>
<evidence type="ECO:0000313" key="10">
    <source>
        <dbReference type="Proteomes" id="UP000000314"/>
    </source>
</evidence>
<feature type="transmembrane region" description="Helical" evidence="7">
    <location>
        <begin position="261"/>
        <end position="284"/>
    </location>
</feature>
<dbReference type="KEGG" id="ppa:PAS_chr1-4_0194"/>
<dbReference type="Gene3D" id="1.20.1250.20">
    <property type="entry name" value="MFS general substrate transporter like domains"/>
    <property type="match status" value="1"/>
</dbReference>
<dbReference type="FunFam" id="1.20.1250.20:FF:000011">
    <property type="entry name" value="MFS multidrug transporter, putative"/>
    <property type="match status" value="1"/>
</dbReference>
<dbReference type="EMBL" id="FN392319">
    <property type="protein sequence ID" value="CAY68027.1"/>
    <property type="molecule type" value="Genomic_DNA"/>
</dbReference>
<feature type="transmembrane region" description="Helical" evidence="7">
    <location>
        <begin position="203"/>
        <end position="220"/>
    </location>
</feature>
<dbReference type="OMA" id="AQNWPLR"/>